<reference evidence="2 3" key="2">
    <citation type="journal article" date="2016" name="Appl. Microbiol. Biotechnol.">
        <title>Mutations improving production and secretion of extracellular lipase by Burkholderia glumae PG1.</title>
        <authorList>
            <person name="Knapp A."/>
            <person name="Voget S."/>
            <person name="Gao R."/>
            <person name="Zaburannyi N."/>
            <person name="Krysciak D."/>
            <person name="Breuer M."/>
            <person name="Hauer B."/>
            <person name="Streit W.R."/>
            <person name="Muller R."/>
            <person name="Daniel R."/>
            <person name="Jaeger K.E."/>
        </authorList>
    </citation>
    <scope>NUCLEOTIDE SEQUENCE [LARGE SCALE GENOMIC DNA]</scope>
    <source>
        <strain evidence="2 3">PG1</strain>
    </source>
</reference>
<reference evidence="3" key="1">
    <citation type="submission" date="2011-03" db="EMBL/GenBank/DDBJ databases">
        <authorList>
            <person name="Voget S."/>
            <person name="Streit W.R."/>
            <person name="Jaeger K.E."/>
            <person name="Daniel R."/>
        </authorList>
    </citation>
    <scope>NUCLEOTIDE SEQUENCE [LARGE SCALE GENOMIC DNA]</scope>
    <source>
        <strain evidence="3">PG1</strain>
    </source>
</reference>
<dbReference type="EMBL" id="CP002580">
    <property type="protein sequence ID" value="AJK48080.1"/>
    <property type="molecule type" value="Genomic_DNA"/>
</dbReference>
<protein>
    <submittedName>
        <fullName evidence="2">Uncharacterized protein</fullName>
    </submittedName>
</protein>
<feature type="region of interest" description="Disordered" evidence="1">
    <location>
        <begin position="1"/>
        <end position="23"/>
    </location>
</feature>
<organism evidence="2 3">
    <name type="scientific">Burkholderia plantarii</name>
    <dbReference type="NCBI Taxonomy" id="41899"/>
    <lineage>
        <taxon>Bacteria</taxon>
        <taxon>Pseudomonadati</taxon>
        <taxon>Pseudomonadota</taxon>
        <taxon>Betaproteobacteria</taxon>
        <taxon>Burkholderiales</taxon>
        <taxon>Burkholderiaceae</taxon>
        <taxon>Burkholderia</taxon>
    </lineage>
</organism>
<evidence type="ECO:0000256" key="1">
    <source>
        <dbReference type="SAM" id="MobiDB-lite"/>
    </source>
</evidence>
<dbReference type="KEGG" id="bgp:BGL_1c36080"/>
<evidence type="ECO:0000313" key="3">
    <source>
        <dbReference type="Proteomes" id="UP000031838"/>
    </source>
</evidence>
<feature type="compositionally biased region" description="Low complexity" evidence="1">
    <location>
        <begin position="84"/>
        <end position="99"/>
    </location>
</feature>
<evidence type="ECO:0000313" key="2">
    <source>
        <dbReference type="EMBL" id="AJK48080.1"/>
    </source>
</evidence>
<dbReference type="HOGENOM" id="CLU_2153573_0_0_4"/>
<name>A0A0B6S431_BURPL</name>
<proteinExistence type="predicted"/>
<dbReference type="Proteomes" id="UP000031838">
    <property type="component" value="Chromosome 1"/>
</dbReference>
<keyword evidence="3" id="KW-1185">Reference proteome</keyword>
<gene>
    <name evidence="2" type="ORF">BGL_1c36080</name>
</gene>
<sequence length="111" mass="11265">MRSSARKGDCPSGALVQADPRVAGTGLRQQGDIKIRARFYPSRCPGVLPGDAGCLLTDNRHGRVGKAGGVVEAGAAADMLAHAASGANRGRTGGPTRRQTVAERGASHGSC</sequence>
<dbReference type="AlphaFoldDB" id="A0A0B6S431"/>
<accession>A0A0B6S431</accession>
<feature type="region of interest" description="Disordered" evidence="1">
    <location>
        <begin position="84"/>
        <end position="111"/>
    </location>
</feature>